<protein>
    <recommendedName>
        <fullName evidence="3">MULE transposase domain-containing protein</fullName>
    </recommendedName>
</protein>
<evidence type="ECO:0008006" key="3">
    <source>
        <dbReference type="Google" id="ProtNLM"/>
    </source>
</evidence>
<gene>
    <name evidence="1" type="ORF">TKK_015311</name>
</gene>
<dbReference type="EMBL" id="JBJJXI010000122">
    <property type="protein sequence ID" value="KAL3389961.1"/>
    <property type="molecule type" value="Genomic_DNA"/>
</dbReference>
<dbReference type="Proteomes" id="UP001627154">
    <property type="component" value="Unassembled WGS sequence"/>
</dbReference>
<dbReference type="AlphaFoldDB" id="A0ABD2WAQ2"/>
<reference evidence="1 2" key="1">
    <citation type="journal article" date="2024" name="bioRxiv">
        <title>A reference genome for Trichogramma kaykai: A tiny desert-dwelling parasitoid wasp with competing sex-ratio distorters.</title>
        <authorList>
            <person name="Culotta J."/>
            <person name="Lindsey A.R."/>
        </authorList>
    </citation>
    <scope>NUCLEOTIDE SEQUENCE [LARGE SCALE GENOMIC DNA]</scope>
    <source>
        <strain evidence="1 2">KSX58</strain>
    </source>
</reference>
<organism evidence="1 2">
    <name type="scientific">Trichogramma kaykai</name>
    <dbReference type="NCBI Taxonomy" id="54128"/>
    <lineage>
        <taxon>Eukaryota</taxon>
        <taxon>Metazoa</taxon>
        <taxon>Ecdysozoa</taxon>
        <taxon>Arthropoda</taxon>
        <taxon>Hexapoda</taxon>
        <taxon>Insecta</taxon>
        <taxon>Pterygota</taxon>
        <taxon>Neoptera</taxon>
        <taxon>Endopterygota</taxon>
        <taxon>Hymenoptera</taxon>
        <taxon>Apocrita</taxon>
        <taxon>Proctotrupomorpha</taxon>
        <taxon>Chalcidoidea</taxon>
        <taxon>Trichogrammatidae</taxon>
        <taxon>Trichogramma</taxon>
    </lineage>
</organism>
<evidence type="ECO:0000313" key="2">
    <source>
        <dbReference type="Proteomes" id="UP001627154"/>
    </source>
</evidence>
<evidence type="ECO:0000313" key="1">
    <source>
        <dbReference type="EMBL" id="KAL3389961.1"/>
    </source>
</evidence>
<sequence>MNKWKKEKMPPYPKDMKELHELILGYDPILPFFKGMATGTDGSIALIFINDIMLTPLNECSQLFCDGTFQCRPRLPKCAQLYTIHFRKIDKGFLAISCLTTKKTKAMYNAIWDKIFGIVPNMKQNVKSITMDFEKAQIASVESKFPDTALVKRWGRAKIGTEYEYLLEQSYAVAHLPDDKIEEGFNSITLQIDCLPDSPQKVKLVLFASYLRRYWLPLAPVLSVYKCKVKTNNSCENFHLNAARILGKRPPIWQFLELLSELMNKYAQDYDRFISGKQPVASLKVDDTSWKTKVAHIEERLRENEVSVRDFIQFIGFSRRVDFCRLHIENAIRGAKDHRDPFEPIVVEEEVVEIDEDTTEDANWILERVVNTPPPVQDLELMPMPENANAQVARRQVARRGGRSNPVVNIDRETAQVARRDGRTAQVAKRGRRSNPVANISRETAQVARRGGRAAQVAKRGRRFNPVANIGREISQVARRGGRTAQVSQWGQISNSVANINLETVQVSTREYATPQVARRGGRTVPVAQWGQRSNSVANINLETVQVSTREYATTQVARRGGGITRSTMRNNPRPATLEFQSRAIDQHLTSAFVHIERLDRLSVPIERDASSETEEEELEHHPINQHRIPGFVPIERFERVASPEPVVEEVEHHAIDQHLM</sequence>
<keyword evidence="2" id="KW-1185">Reference proteome</keyword>
<name>A0ABD2WAQ2_9HYME</name>
<comment type="caution">
    <text evidence="1">The sequence shown here is derived from an EMBL/GenBank/DDBJ whole genome shotgun (WGS) entry which is preliminary data.</text>
</comment>
<accession>A0ABD2WAQ2</accession>
<proteinExistence type="predicted"/>